<dbReference type="SUPFAM" id="SSF55120">
    <property type="entry name" value="Pseudouridine synthase"/>
    <property type="match status" value="1"/>
</dbReference>
<evidence type="ECO:0000259" key="6">
    <source>
        <dbReference type="Pfam" id="PF00849"/>
    </source>
</evidence>
<comment type="catalytic activity">
    <reaction evidence="1">
        <text>a uridine in RNA = a pseudouridine in RNA</text>
        <dbReference type="Rhea" id="RHEA:48348"/>
        <dbReference type="Rhea" id="RHEA-COMP:12068"/>
        <dbReference type="Rhea" id="RHEA-COMP:12069"/>
        <dbReference type="ChEBI" id="CHEBI:65314"/>
        <dbReference type="ChEBI" id="CHEBI:65315"/>
    </reaction>
</comment>
<protein>
    <recommendedName>
        <fullName evidence="4">RNA pseudouridylate synthase</fullName>
    </recommendedName>
    <alternativeName>
        <fullName evidence="5">RNA-uridine isomerase</fullName>
    </alternativeName>
</protein>
<reference evidence="7 8" key="1">
    <citation type="submission" date="2018-10" db="EMBL/GenBank/DDBJ databases">
        <title>Draft Genome Sequence of Anaerotignum sp. KCTC 15736.</title>
        <authorList>
            <person name="Choi S.H."/>
            <person name="Kim J.S."/>
            <person name="Kang S.W."/>
            <person name="Lee J.S."/>
            <person name="Park S.H."/>
        </authorList>
    </citation>
    <scope>NUCLEOTIDE SEQUENCE [LARGE SCALE GENOMIC DNA]</scope>
    <source>
        <strain evidence="7 8">KCTC 15736</strain>
    </source>
</reference>
<evidence type="ECO:0000313" key="8">
    <source>
        <dbReference type="Proteomes" id="UP000287361"/>
    </source>
</evidence>
<accession>A0A401LEQ8</accession>
<keyword evidence="8" id="KW-1185">Reference proteome</keyword>
<dbReference type="InterPro" id="IPR006145">
    <property type="entry name" value="PsdUridine_synth_RsuA/RluA"/>
</dbReference>
<dbReference type="GO" id="GO:0006396">
    <property type="term" value="P:RNA processing"/>
    <property type="evidence" value="ECO:0007669"/>
    <property type="project" value="UniProtKB-ARBA"/>
</dbReference>
<comment type="similarity">
    <text evidence="2">Belongs to the pseudouridine synthase RluA family.</text>
</comment>
<dbReference type="PANTHER" id="PTHR21600:SF83">
    <property type="entry name" value="PSEUDOURIDYLATE SYNTHASE RPUSD4, MITOCHONDRIAL"/>
    <property type="match status" value="1"/>
</dbReference>
<keyword evidence="3" id="KW-0413">Isomerase</keyword>
<evidence type="ECO:0000256" key="5">
    <source>
        <dbReference type="ARBA" id="ARBA00033164"/>
    </source>
</evidence>
<dbReference type="EMBL" id="BHVZ01000004">
    <property type="protein sequence ID" value="GCB30019.1"/>
    <property type="molecule type" value="Genomic_DNA"/>
</dbReference>
<dbReference type="Pfam" id="PF00849">
    <property type="entry name" value="PseudoU_synth_2"/>
    <property type="match status" value="1"/>
</dbReference>
<evidence type="ECO:0000256" key="4">
    <source>
        <dbReference type="ARBA" id="ARBA00031870"/>
    </source>
</evidence>
<dbReference type="InterPro" id="IPR050188">
    <property type="entry name" value="RluA_PseudoU_synthase"/>
</dbReference>
<evidence type="ECO:0000256" key="3">
    <source>
        <dbReference type="ARBA" id="ARBA00023235"/>
    </source>
</evidence>
<dbReference type="Gene3D" id="3.30.2350.10">
    <property type="entry name" value="Pseudouridine synthase"/>
    <property type="match status" value="1"/>
</dbReference>
<dbReference type="CDD" id="cd02869">
    <property type="entry name" value="PseudoU_synth_RluA_like"/>
    <property type="match status" value="1"/>
</dbReference>
<feature type="domain" description="Pseudouridine synthase RsuA/RluA-like" evidence="6">
    <location>
        <begin position="12"/>
        <end position="161"/>
    </location>
</feature>
<comment type="caution">
    <text evidence="7">The sequence shown here is derived from an EMBL/GenBank/DDBJ whole genome shotgun (WGS) entry which is preliminary data.</text>
</comment>
<evidence type="ECO:0000313" key="7">
    <source>
        <dbReference type="EMBL" id="GCB30019.1"/>
    </source>
</evidence>
<name>A0A401LEQ8_9FIRM</name>
<dbReference type="OrthoDB" id="9807829at2"/>
<dbReference type="InterPro" id="IPR020103">
    <property type="entry name" value="PsdUridine_synth_cat_dom_sf"/>
</dbReference>
<dbReference type="AlphaFoldDB" id="A0A401LEQ8"/>
<dbReference type="GO" id="GO:0003723">
    <property type="term" value="F:RNA binding"/>
    <property type="evidence" value="ECO:0007669"/>
    <property type="project" value="InterPro"/>
</dbReference>
<evidence type="ECO:0000256" key="1">
    <source>
        <dbReference type="ARBA" id="ARBA00000073"/>
    </source>
</evidence>
<gene>
    <name evidence="7" type="ORF">KGMB03357_16800</name>
</gene>
<dbReference type="GO" id="GO:0140098">
    <property type="term" value="F:catalytic activity, acting on RNA"/>
    <property type="evidence" value="ECO:0007669"/>
    <property type="project" value="UniProtKB-ARBA"/>
</dbReference>
<dbReference type="Proteomes" id="UP000287361">
    <property type="component" value="Unassembled WGS sequence"/>
</dbReference>
<evidence type="ECO:0000256" key="2">
    <source>
        <dbReference type="ARBA" id="ARBA00010876"/>
    </source>
</evidence>
<dbReference type="GO" id="GO:0001522">
    <property type="term" value="P:pseudouridine synthesis"/>
    <property type="evidence" value="ECO:0007669"/>
    <property type="project" value="InterPro"/>
</dbReference>
<dbReference type="PANTHER" id="PTHR21600">
    <property type="entry name" value="MITOCHONDRIAL RNA PSEUDOURIDINE SYNTHASE"/>
    <property type="match status" value="1"/>
</dbReference>
<organism evidence="7 8">
    <name type="scientific">Anaerotignum faecicola</name>
    <dbReference type="NCBI Taxonomy" id="2358141"/>
    <lineage>
        <taxon>Bacteria</taxon>
        <taxon>Bacillati</taxon>
        <taxon>Bacillota</taxon>
        <taxon>Clostridia</taxon>
        <taxon>Lachnospirales</taxon>
        <taxon>Anaerotignaceae</taxon>
        <taxon>Anaerotignum</taxon>
    </lineage>
</organism>
<dbReference type="GO" id="GO:0009982">
    <property type="term" value="F:pseudouridine synthase activity"/>
    <property type="evidence" value="ECO:0007669"/>
    <property type="project" value="InterPro"/>
</dbReference>
<sequence length="223" mass="24991">MKILYEDAVMLAAVKPQGMPAQADKTGDLDLLSALEEYTGQPLGLLHRLDRPVGGVMLFAKEKRAEAFLAKEIQEHRLKKAYLTVLCGRLPAAEGGLEDYLLKNARTNLSEVVSKERKGAKRAALRYRRLAEEETEQGVLTLAEIELETGRHHQIRVQTAHAGVPIWGDKKYNKGVPKRGKTEIALWSYRLEGIHPDTKQPFSFTAKPEGEPFSLFSEELTEL</sequence>
<proteinExistence type="inferred from homology"/>